<name>A0AAD7A3S0_9AGAR</name>
<dbReference type="EMBL" id="JARIHO010000017">
    <property type="protein sequence ID" value="KAJ7348395.1"/>
    <property type="molecule type" value="Genomic_DNA"/>
</dbReference>
<proteinExistence type="predicted"/>
<sequence>MRHLGLRYSYRMGLPNEVKQLLRLCKEVVDLHFGNLWDPVKDLFGYSPDLSHPLLRSITHLDIRDMGSEFDFARVFPQIPTLPALTYLALRFEVPRDNVLSLLAQCPSLKLPLLWPRNCIARYRLELNPSVCDVRFVIGLLQDYWKD</sequence>
<evidence type="ECO:0000313" key="1">
    <source>
        <dbReference type="EMBL" id="KAJ7348395.1"/>
    </source>
</evidence>
<dbReference type="Proteomes" id="UP001218218">
    <property type="component" value="Unassembled WGS sequence"/>
</dbReference>
<organism evidence="1 2">
    <name type="scientific">Mycena albidolilacea</name>
    <dbReference type="NCBI Taxonomy" id="1033008"/>
    <lineage>
        <taxon>Eukaryota</taxon>
        <taxon>Fungi</taxon>
        <taxon>Dikarya</taxon>
        <taxon>Basidiomycota</taxon>
        <taxon>Agaricomycotina</taxon>
        <taxon>Agaricomycetes</taxon>
        <taxon>Agaricomycetidae</taxon>
        <taxon>Agaricales</taxon>
        <taxon>Marasmiineae</taxon>
        <taxon>Mycenaceae</taxon>
        <taxon>Mycena</taxon>
    </lineage>
</organism>
<keyword evidence="2" id="KW-1185">Reference proteome</keyword>
<accession>A0AAD7A3S0</accession>
<comment type="caution">
    <text evidence="1">The sequence shown here is derived from an EMBL/GenBank/DDBJ whole genome shotgun (WGS) entry which is preliminary data.</text>
</comment>
<evidence type="ECO:0000313" key="2">
    <source>
        <dbReference type="Proteomes" id="UP001218218"/>
    </source>
</evidence>
<gene>
    <name evidence="1" type="ORF">DFH08DRAFT_1079876</name>
</gene>
<dbReference type="AlphaFoldDB" id="A0AAD7A3S0"/>
<reference evidence="1" key="1">
    <citation type="submission" date="2023-03" db="EMBL/GenBank/DDBJ databases">
        <title>Massive genome expansion in bonnet fungi (Mycena s.s.) driven by repeated elements and novel gene families across ecological guilds.</title>
        <authorList>
            <consortium name="Lawrence Berkeley National Laboratory"/>
            <person name="Harder C.B."/>
            <person name="Miyauchi S."/>
            <person name="Viragh M."/>
            <person name="Kuo A."/>
            <person name="Thoen E."/>
            <person name="Andreopoulos B."/>
            <person name="Lu D."/>
            <person name="Skrede I."/>
            <person name="Drula E."/>
            <person name="Henrissat B."/>
            <person name="Morin E."/>
            <person name="Kohler A."/>
            <person name="Barry K."/>
            <person name="LaButti K."/>
            <person name="Morin E."/>
            <person name="Salamov A."/>
            <person name="Lipzen A."/>
            <person name="Mereny Z."/>
            <person name="Hegedus B."/>
            <person name="Baldrian P."/>
            <person name="Stursova M."/>
            <person name="Weitz H."/>
            <person name="Taylor A."/>
            <person name="Grigoriev I.V."/>
            <person name="Nagy L.G."/>
            <person name="Martin F."/>
            <person name="Kauserud H."/>
        </authorList>
    </citation>
    <scope>NUCLEOTIDE SEQUENCE</scope>
    <source>
        <strain evidence="1">CBHHK002</strain>
    </source>
</reference>
<protein>
    <submittedName>
        <fullName evidence="1">Uncharacterized protein</fullName>
    </submittedName>
</protein>